<evidence type="ECO:0000313" key="8">
    <source>
        <dbReference type="Proteomes" id="UP000600865"/>
    </source>
</evidence>
<evidence type="ECO:0000256" key="6">
    <source>
        <dbReference type="RuleBase" id="RU364048"/>
    </source>
</evidence>
<keyword evidence="2 5" id="KW-0479">Metal-binding</keyword>
<accession>A0A918NIM5</accession>
<evidence type="ECO:0000256" key="4">
    <source>
        <dbReference type="ARBA" id="ARBA00023004"/>
    </source>
</evidence>
<dbReference type="EC" id="1.13.11.-" evidence="6"/>
<comment type="caution">
    <text evidence="7">The sequence shown here is derived from an EMBL/GenBank/DDBJ whole genome shotgun (WGS) entry which is preliminary data.</text>
</comment>
<dbReference type="RefSeq" id="WP_189585260.1">
    <property type="nucleotide sequence ID" value="NZ_BMYV01000002.1"/>
</dbReference>
<feature type="binding site" evidence="5">
    <location>
        <position position="179"/>
    </location>
    <ligand>
        <name>Fe cation</name>
        <dbReference type="ChEBI" id="CHEBI:24875"/>
        <note>catalytic</note>
    </ligand>
</feature>
<dbReference type="InterPro" id="IPR004294">
    <property type="entry name" value="Carotenoid_Oase"/>
</dbReference>
<feature type="binding site" evidence="5">
    <location>
        <position position="291"/>
    </location>
    <ligand>
        <name>Fe cation</name>
        <dbReference type="ChEBI" id="CHEBI:24875"/>
        <note>catalytic</note>
    </ligand>
</feature>
<dbReference type="PANTHER" id="PTHR10543">
    <property type="entry name" value="BETA-CAROTENE DIOXYGENASE"/>
    <property type="match status" value="1"/>
</dbReference>
<keyword evidence="3 6" id="KW-0560">Oxidoreductase</keyword>
<dbReference type="GO" id="GO:0010436">
    <property type="term" value="F:carotenoid dioxygenase activity"/>
    <property type="evidence" value="ECO:0007669"/>
    <property type="project" value="TreeGrafter"/>
</dbReference>
<keyword evidence="4 5" id="KW-0408">Iron</keyword>
<dbReference type="GO" id="GO:0016121">
    <property type="term" value="P:carotene catabolic process"/>
    <property type="evidence" value="ECO:0007669"/>
    <property type="project" value="TreeGrafter"/>
</dbReference>
<evidence type="ECO:0000256" key="2">
    <source>
        <dbReference type="ARBA" id="ARBA00022723"/>
    </source>
</evidence>
<reference evidence="7 8" key="1">
    <citation type="journal article" date="2014" name="Int. J. Syst. Evol. Microbiol.">
        <title>Complete genome sequence of Corynebacterium casei LMG S-19264T (=DSM 44701T), isolated from a smear-ripened cheese.</title>
        <authorList>
            <consortium name="US DOE Joint Genome Institute (JGI-PGF)"/>
            <person name="Walter F."/>
            <person name="Albersmeier A."/>
            <person name="Kalinowski J."/>
            <person name="Ruckert C."/>
        </authorList>
    </citation>
    <scope>NUCLEOTIDE SEQUENCE [LARGE SCALE GENOMIC DNA]</scope>
    <source>
        <strain evidence="7 8">KCTC 23968</strain>
    </source>
</reference>
<keyword evidence="6 7" id="KW-0223">Dioxygenase</keyword>
<evidence type="ECO:0000256" key="3">
    <source>
        <dbReference type="ARBA" id="ARBA00023002"/>
    </source>
</evidence>
<comment type="similarity">
    <text evidence="1 6">Belongs to the carotenoid oxygenase family.</text>
</comment>
<keyword evidence="8" id="KW-1185">Reference proteome</keyword>
<proteinExistence type="inferred from homology"/>
<evidence type="ECO:0000256" key="1">
    <source>
        <dbReference type="ARBA" id="ARBA00006787"/>
    </source>
</evidence>
<dbReference type="EMBL" id="BMYV01000002">
    <property type="protein sequence ID" value="GGX70316.1"/>
    <property type="molecule type" value="Genomic_DNA"/>
</dbReference>
<dbReference type="GO" id="GO:0046872">
    <property type="term" value="F:metal ion binding"/>
    <property type="evidence" value="ECO:0007669"/>
    <property type="project" value="UniProtKB-KW"/>
</dbReference>
<evidence type="ECO:0000313" key="7">
    <source>
        <dbReference type="EMBL" id="GGX70316.1"/>
    </source>
</evidence>
<dbReference type="Pfam" id="PF03055">
    <property type="entry name" value="RPE65"/>
    <property type="match status" value="1"/>
</dbReference>
<feature type="binding site" evidence="5">
    <location>
        <position position="227"/>
    </location>
    <ligand>
        <name>Fe cation</name>
        <dbReference type="ChEBI" id="CHEBI:24875"/>
        <note>catalytic</note>
    </ligand>
</feature>
<organism evidence="7 8">
    <name type="scientific">Litorimonas cladophorae</name>
    <dbReference type="NCBI Taxonomy" id="1220491"/>
    <lineage>
        <taxon>Bacteria</taxon>
        <taxon>Pseudomonadati</taxon>
        <taxon>Pseudomonadota</taxon>
        <taxon>Alphaproteobacteria</taxon>
        <taxon>Maricaulales</taxon>
        <taxon>Robiginitomaculaceae</taxon>
    </lineage>
</organism>
<sequence length="489" mass="54857">MNAPFTPSEALLQDAPFGYEHGPMLTGPFAPVLEEEVLTDLPVDGEIPADLNGVYLRNGPNPRFKPKGAYHPFDGDGMIHAAHFKDGKLTYRNKWVRTEGWLKNDAAGEESHWGIMTSLKGRDDMPMADAANTDVIGHAGKAVATWYLAGKPCLLDPITLETLEVVDYSSGVGQGVSAHPKVDEETGEMMFFDYFDHAPFMAYGVVDKAGKLVHHVPIELPGNRLPHDMGVSKNYSILHDLPVYHDEAALAAGRHKIRFNASMKSRFGVIPRYGKADEIKWFEFSPCFLYHVINCWEEGDEVVMVACRFMPVKNEDGEIDEVRTAKMIANLGMDARLWRYRMNLKTGESSEECLNADLNCEFPSYDSSRTGVYSQYAYLVDHNPKTLHWTGIRKFNTDTGESLGNWSDGAAHCWYSEPWFAPADNPKSEDHGYVITFMWNDKLREQELQVFDALDISAGPVARVKMPHAIPVGFHACWMKPSQIESWSA</sequence>
<dbReference type="PANTHER" id="PTHR10543:SF89">
    <property type="entry name" value="CAROTENOID 9,10(9',10')-CLEAVAGE DIOXYGENASE 1"/>
    <property type="match status" value="1"/>
</dbReference>
<gene>
    <name evidence="7" type="ORF">GCM10011309_20500</name>
</gene>
<dbReference type="AlphaFoldDB" id="A0A918NIM5"/>
<comment type="cofactor">
    <cofactor evidence="5 6">
        <name>Fe(2+)</name>
        <dbReference type="ChEBI" id="CHEBI:29033"/>
    </cofactor>
    <text evidence="5 6">Binds 1 Fe(2+) ion per subunit.</text>
</comment>
<dbReference type="Proteomes" id="UP000600865">
    <property type="component" value="Unassembled WGS sequence"/>
</dbReference>
<protein>
    <recommendedName>
        <fullName evidence="6">Dioxygenase</fullName>
        <ecNumber evidence="6">1.13.11.-</ecNumber>
    </recommendedName>
</protein>
<name>A0A918NIM5_9PROT</name>
<feature type="binding site" evidence="5">
    <location>
        <position position="475"/>
    </location>
    <ligand>
        <name>Fe cation</name>
        <dbReference type="ChEBI" id="CHEBI:24875"/>
        <note>catalytic</note>
    </ligand>
</feature>
<evidence type="ECO:0000256" key="5">
    <source>
        <dbReference type="PIRSR" id="PIRSR604294-1"/>
    </source>
</evidence>